<dbReference type="PANTHER" id="PTHR22916">
    <property type="entry name" value="GLYCOSYLTRANSFERASE"/>
    <property type="match status" value="1"/>
</dbReference>
<reference evidence="1 2" key="1">
    <citation type="submission" date="2017-09" db="EMBL/GenBank/DDBJ databases">
        <title>Genomics of the genus Arcobacter.</title>
        <authorList>
            <person name="Perez-Cataluna A."/>
            <person name="Figueras M.J."/>
            <person name="Salas-Masso N."/>
        </authorList>
    </citation>
    <scope>NUCLEOTIDE SEQUENCE [LARGE SCALE GENOMIC DNA]</scope>
    <source>
        <strain evidence="1 2">CECT 7834</strain>
    </source>
</reference>
<dbReference type="AlphaFoldDB" id="A0A6M8N921"/>
<sequence length="235" mass="27433">MISVCMATYNGEKYIKEQLDSILYQIGENDEVIISDDSSTDKTVEIIKAFNDNRIKIYKNMKEKGYTRNFENALEKAIGDVIFLSDQDDVWIENKVQKMTKILENYDFVISDNSIVNENLEIINKSHFEVYKTKNGFLTNLLLPRYVGACMAFNKNVLEKSLPFPENAKLCAHDYWISLIAEMYFKSYKLDEQLLLYRRHGSNASSGGEKSKNSLSHKLKVRLYTLMHLIKRYFR</sequence>
<keyword evidence="2" id="KW-1185">Reference proteome</keyword>
<name>A0A6M8N921_9BACT</name>
<dbReference type="CDD" id="cd04196">
    <property type="entry name" value="GT_2_like_d"/>
    <property type="match status" value="1"/>
</dbReference>
<dbReference type="RefSeq" id="WP_129014464.1">
    <property type="nucleotide sequence ID" value="NZ_CBCSEI010000023.1"/>
</dbReference>
<proteinExistence type="predicted"/>
<dbReference type="PANTHER" id="PTHR22916:SF3">
    <property type="entry name" value="UDP-GLCNAC:BETAGAL BETA-1,3-N-ACETYLGLUCOSAMINYLTRANSFERASE-LIKE PROTEIN 1"/>
    <property type="match status" value="1"/>
</dbReference>
<dbReference type="EMBL" id="NXII01000025">
    <property type="protein sequence ID" value="RXI37589.1"/>
    <property type="molecule type" value="Genomic_DNA"/>
</dbReference>
<evidence type="ECO:0000313" key="1">
    <source>
        <dbReference type="EMBL" id="RXI37589.1"/>
    </source>
</evidence>
<dbReference type="GO" id="GO:0016758">
    <property type="term" value="F:hexosyltransferase activity"/>
    <property type="evidence" value="ECO:0007669"/>
    <property type="project" value="UniProtKB-ARBA"/>
</dbReference>
<dbReference type="InterPro" id="IPR029044">
    <property type="entry name" value="Nucleotide-diphossugar_trans"/>
</dbReference>
<dbReference type="SUPFAM" id="SSF53448">
    <property type="entry name" value="Nucleotide-diphospho-sugar transferases"/>
    <property type="match status" value="1"/>
</dbReference>
<dbReference type="Pfam" id="PF00535">
    <property type="entry name" value="Glycos_transf_2"/>
    <property type="match status" value="1"/>
</dbReference>
<evidence type="ECO:0000313" key="2">
    <source>
        <dbReference type="Proteomes" id="UP000290378"/>
    </source>
</evidence>
<comment type="caution">
    <text evidence="1">The sequence shown here is derived from an EMBL/GenBank/DDBJ whole genome shotgun (WGS) entry which is preliminary data.</text>
</comment>
<dbReference type="Proteomes" id="UP000290378">
    <property type="component" value="Unassembled WGS sequence"/>
</dbReference>
<dbReference type="InterPro" id="IPR001173">
    <property type="entry name" value="Glyco_trans_2-like"/>
</dbReference>
<protein>
    <submittedName>
        <fullName evidence="1">Alpha-L-Rha alpha-1,3-L-rhamnosyltransferase</fullName>
    </submittedName>
</protein>
<dbReference type="Gene3D" id="3.90.550.10">
    <property type="entry name" value="Spore Coat Polysaccharide Biosynthesis Protein SpsA, Chain A"/>
    <property type="match status" value="1"/>
</dbReference>
<gene>
    <name evidence="1" type="ORF">CP963_12295</name>
</gene>
<accession>A0A6M8N921</accession>
<organism evidence="1 2">
    <name type="scientific">Arcobacter cloacae</name>
    <dbReference type="NCBI Taxonomy" id="1054034"/>
    <lineage>
        <taxon>Bacteria</taxon>
        <taxon>Pseudomonadati</taxon>
        <taxon>Campylobacterota</taxon>
        <taxon>Epsilonproteobacteria</taxon>
        <taxon>Campylobacterales</taxon>
        <taxon>Arcobacteraceae</taxon>
        <taxon>Arcobacter</taxon>
    </lineage>
</organism>